<evidence type="ECO:0008006" key="5">
    <source>
        <dbReference type="Google" id="ProtNLM"/>
    </source>
</evidence>
<name>A0ABV6GA19_9BACI</name>
<feature type="compositionally biased region" description="Polar residues" evidence="1">
    <location>
        <begin position="103"/>
        <end position="118"/>
    </location>
</feature>
<protein>
    <recommendedName>
        <fullName evidence="5">Holin</fullName>
    </recommendedName>
</protein>
<proteinExistence type="predicted"/>
<organism evidence="3 4">
    <name type="scientific">Metabacillus herbersteinensis</name>
    <dbReference type="NCBI Taxonomy" id="283816"/>
    <lineage>
        <taxon>Bacteria</taxon>
        <taxon>Bacillati</taxon>
        <taxon>Bacillota</taxon>
        <taxon>Bacilli</taxon>
        <taxon>Bacillales</taxon>
        <taxon>Bacillaceae</taxon>
        <taxon>Metabacillus</taxon>
    </lineage>
</organism>
<feature type="transmembrane region" description="Helical" evidence="2">
    <location>
        <begin position="6"/>
        <end position="25"/>
    </location>
</feature>
<keyword evidence="2" id="KW-0812">Transmembrane</keyword>
<keyword evidence="2" id="KW-0472">Membrane</keyword>
<feature type="compositionally biased region" description="Basic and acidic residues" evidence="1">
    <location>
        <begin position="121"/>
        <end position="144"/>
    </location>
</feature>
<accession>A0ABV6GA19</accession>
<comment type="caution">
    <text evidence="3">The sequence shown here is derived from an EMBL/GenBank/DDBJ whole genome shotgun (WGS) entry which is preliminary data.</text>
</comment>
<evidence type="ECO:0000256" key="1">
    <source>
        <dbReference type="SAM" id="MobiDB-lite"/>
    </source>
</evidence>
<sequence>MKWRNYGVWLSLSSVFYMVLRDLGLQIDLTQWETYVTAILGVLGMLGIISNPEKGRGFLDRVPANGVGEMVQTSSAATGKSGELPSEAESNEMLAPSEELSRTENTMQQDQSAATQSEVGGEDHKNDHREIEAPPFRREPPNEM</sequence>
<gene>
    <name evidence="3" type="ORF">ACFFIX_03540</name>
</gene>
<evidence type="ECO:0000313" key="4">
    <source>
        <dbReference type="Proteomes" id="UP001589854"/>
    </source>
</evidence>
<dbReference type="Proteomes" id="UP001589854">
    <property type="component" value="Unassembled WGS sequence"/>
</dbReference>
<reference evidence="3 4" key="1">
    <citation type="submission" date="2024-09" db="EMBL/GenBank/DDBJ databases">
        <authorList>
            <person name="Sun Q."/>
            <person name="Mori K."/>
        </authorList>
    </citation>
    <scope>NUCLEOTIDE SEQUENCE [LARGE SCALE GENOMIC DNA]</scope>
    <source>
        <strain evidence="3 4">CCM 7228</strain>
    </source>
</reference>
<keyword evidence="2" id="KW-1133">Transmembrane helix</keyword>
<keyword evidence="4" id="KW-1185">Reference proteome</keyword>
<dbReference type="EMBL" id="JBHLVO010000002">
    <property type="protein sequence ID" value="MFC0270529.1"/>
    <property type="molecule type" value="Genomic_DNA"/>
</dbReference>
<evidence type="ECO:0000313" key="3">
    <source>
        <dbReference type="EMBL" id="MFC0270529.1"/>
    </source>
</evidence>
<feature type="region of interest" description="Disordered" evidence="1">
    <location>
        <begin position="69"/>
        <end position="144"/>
    </location>
</feature>
<feature type="transmembrane region" description="Helical" evidence="2">
    <location>
        <begin position="32"/>
        <end position="49"/>
    </location>
</feature>
<dbReference type="RefSeq" id="WP_378930595.1">
    <property type="nucleotide sequence ID" value="NZ_JBHLVO010000002.1"/>
</dbReference>
<evidence type="ECO:0000256" key="2">
    <source>
        <dbReference type="SAM" id="Phobius"/>
    </source>
</evidence>